<evidence type="ECO:0000313" key="4">
    <source>
        <dbReference type="Proteomes" id="UP001396334"/>
    </source>
</evidence>
<protein>
    <recommendedName>
        <fullName evidence="5">Avr9/Cf-9 rapidly elicited protein 137</fullName>
    </recommendedName>
</protein>
<evidence type="ECO:0000313" key="3">
    <source>
        <dbReference type="EMBL" id="KAK8477148.1"/>
    </source>
</evidence>
<feature type="domain" description="DUF3475" evidence="2">
    <location>
        <begin position="66"/>
        <end position="122"/>
    </location>
</feature>
<gene>
    <name evidence="3" type="ORF">V6N11_007334</name>
</gene>
<accession>A0ABR1ZAK2</accession>
<dbReference type="PANTHER" id="PTHR31371">
    <property type="entry name" value="BNAC09G50660D PROTEIN"/>
    <property type="match status" value="1"/>
</dbReference>
<reference evidence="3 4" key="1">
    <citation type="journal article" date="2024" name="G3 (Bethesda)">
        <title>Genome assembly of Hibiscus sabdariffa L. provides insights into metabolisms of medicinal natural products.</title>
        <authorList>
            <person name="Kim T."/>
        </authorList>
    </citation>
    <scope>NUCLEOTIDE SEQUENCE [LARGE SCALE GENOMIC DNA]</scope>
    <source>
        <strain evidence="3">TK-2024</strain>
        <tissue evidence="3">Old leaves</tissue>
    </source>
</reference>
<keyword evidence="4" id="KW-1185">Reference proteome</keyword>
<feature type="domain" description="DUF668" evidence="1">
    <location>
        <begin position="337"/>
        <end position="428"/>
    </location>
</feature>
<dbReference type="EMBL" id="JBBPBN010001897">
    <property type="protein sequence ID" value="KAK8477148.1"/>
    <property type="molecule type" value="Genomic_DNA"/>
</dbReference>
<evidence type="ECO:0000259" key="2">
    <source>
        <dbReference type="Pfam" id="PF11961"/>
    </source>
</evidence>
<evidence type="ECO:0000259" key="1">
    <source>
        <dbReference type="Pfam" id="PF05003"/>
    </source>
</evidence>
<dbReference type="InterPro" id="IPR007700">
    <property type="entry name" value="DUF668"/>
</dbReference>
<dbReference type="Pfam" id="PF11961">
    <property type="entry name" value="DUF3475"/>
    <property type="match status" value="1"/>
</dbReference>
<name>A0ABR1ZAK2_9ROSI</name>
<dbReference type="InterPro" id="IPR021864">
    <property type="entry name" value="DUF3475"/>
</dbReference>
<dbReference type="Proteomes" id="UP001396334">
    <property type="component" value="Unassembled WGS sequence"/>
</dbReference>
<organism evidence="3 4">
    <name type="scientific">Hibiscus sabdariffa</name>
    <name type="common">roselle</name>
    <dbReference type="NCBI Taxonomy" id="183260"/>
    <lineage>
        <taxon>Eukaryota</taxon>
        <taxon>Viridiplantae</taxon>
        <taxon>Streptophyta</taxon>
        <taxon>Embryophyta</taxon>
        <taxon>Tracheophyta</taxon>
        <taxon>Spermatophyta</taxon>
        <taxon>Magnoliopsida</taxon>
        <taxon>eudicotyledons</taxon>
        <taxon>Gunneridae</taxon>
        <taxon>Pentapetalae</taxon>
        <taxon>rosids</taxon>
        <taxon>malvids</taxon>
        <taxon>Malvales</taxon>
        <taxon>Malvaceae</taxon>
        <taxon>Malvoideae</taxon>
        <taxon>Hibiscus</taxon>
    </lineage>
</organism>
<sequence length="487" mass="55352">MKKLNKTTLHKLTNSNVGIPKKKKPTTVLRRLSMAWRPAGVNKASNNTHVFGNAKSSSSSSPTFQILAFETAKCMVRLVALYKSLSDDEFLQFQKSIMKSPGVATLNSDDETYLLGLACKDMLENLDQAAAIVSRLGKKCTDGELNKLDIAYHNMKQGIIDVRHLDFKSKHVGKIIEQMEKYASYTSMLYASLVDLEEMQISEKKMKKWKRNASRNINYFNEEISLRRKQVVHFRKISLWNQTYDKIVGLMAEIVCVIFVRICTIFGPFVPSLPCTTRNRHPIRRNYNSSPKSPEVRGSSFRISAITNTEKFITKSKNLEGNTGGNQMLIHSAPENTVGAAGLALRYANVIIMAETYFYSTTTMSKSAREYMFEMLPLNLKQTLRGKLKSHWCKDAEAREGQQGLAERWKVALEEILGWLAPMAHDTLQWQQERNLEQRSLDAKPTVLLLQTLHFSDLEKTEAAIVEILVGLSCIYRYENQMNKVGI</sequence>
<dbReference type="Pfam" id="PF05003">
    <property type="entry name" value="DUF668"/>
    <property type="match status" value="1"/>
</dbReference>
<dbReference type="PANTHER" id="PTHR31371:SF13">
    <property type="entry name" value="OS05G0457600 PROTEIN"/>
    <property type="match status" value="1"/>
</dbReference>
<evidence type="ECO:0008006" key="5">
    <source>
        <dbReference type="Google" id="ProtNLM"/>
    </source>
</evidence>
<proteinExistence type="predicted"/>
<comment type="caution">
    <text evidence="3">The sequence shown here is derived from an EMBL/GenBank/DDBJ whole genome shotgun (WGS) entry which is preliminary data.</text>
</comment>